<dbReference type="InterPro" id="IPR011047">
    <property type="entry name" value="Quinoprotein_ADH-like_sf"/>
</dbReference>
<sequence>MMDCEIADDGEVYIEDADIIAETTLDDEDLPDCSDEDDEYDEQADFDAGVFALACSPTNPLLVATGGGDDRGFLWKIGQGDWGAELGGHKDTVTSIAFSSDGQFVASGGFDSVVNVWDASGNFKCKLEVPVPDEKMKKKAPPTGGFEWVSWHPTDHVVLAGSNDFSFFGKTNDFSAGMWGLNTGAFTELSGHRGSITCGDFTPDGKTICTGSSDLTLRIWSSETGDPIYVVGGNICKFFRLIFQFAYMLVSCTRTGILKLNSFTSHPYHNKGLTCLAITSDSRCALTGSEDGSVKIVNIKTGKVVGTLSPGHSDAVKCIGLSRSPRYGQCPLPLFFPCAATGGKDERLVIWDLERSSPRSICNLESEVTCLTWIGTSRYVAAGCADGDIVIWDALSGDKVKTFRGHSECIESLSVSCNQDFLVSGSASASGDATDSHGTARVFEIAGYR</sequence>
<keyword evidence="2" id="KW-0677">Repeat</keyword>
<keyword evidence="5" id="KW-1185">Reference proteome</keyword>
<proteinExistence type="predicted"/>
<evidence type="ECO:0000313" key="5">
    <source>
        <dbReference type="Proteomes" id="UP001154282"/>
    </source>
</evidence>
<dbReference type="InterPro" id="IPR015943">
    <property type="entry name" value="WD40/YVTN_repeat-like_dom_sf"/>
</dbReference>
<reference evidence="4" key="1">
    <citation type="submission" date="2022-08" db="EMBL/GenBank/DDBJ databases">
        <authorList>
            <person name="Gutierrez-Valencia J."/>
        </authorList>
    </citation>
    <scope>NUCLEOTIDE SEQUENCE</scope>
</reference>
<name>A0AAV0JVS6_9ROSI</name>
<evidence type="ECO:0000256" key="3">
    <source>
        <dbReference type="PROSITE-ProRule" id="PRU00221"/>
    </source>
</evidence>
<dbReference type="InterPro" id="IPR020472">
    <property type="entry name" value="WD40_PAC1"/>
</dbReference>
<evidence type="ECO:0000313" key="4">
    <source>
        <dbReference type="EMBL" id="CAI0413866.1"/>
    </source>
</evidence>
<dbReference type="SUPFAM" id="SSF50998">
    <property type="entry name" value="Quinoprotein alcohol dehydrogenase-like"/>
    <property type="match status" value="1"/>
</dbReference>
<feature type="repeat" description="WD" evidence="3">
    <location>
        <begin position="189"/>
        <end position="230"/>
    </location>
</feature>
<accession>A0AAV0JVS6</accession>
<dbReference type="PROSITE" id="PS50082">
    <property type="entry name" value="WD_REPEATS_2"/>
    <property type="match status" value="4"/>
</dbReference>
<dbReference type="PANTHER" id="PTHR19857:SF8">
    <property type="entry name" value="ANGIO-ASSOCIATED MIGRATORY CELL PROTEIN"/>
    <property type="match status" value="1"/>
</dbReference>
<gene>
    <name evidence="4" type="ORF">LITE_LOCUS16100</name>
</gene>
<feature type="repeat" description="WD" evidence="3">
    <location>
        <begin position="86"/>
        <end position="118"/>
    </location>
</feature>
<protein>
    <recommendedName>
        <fullName evidence="6">Angio-associated migratory cell protein</fullName>
    </recommendedName>
</protein>
<dbReference type="InterPro" id="IPR051179">
    <property type="entry name" value="WD_repeat_multifunction"/>
</dbReference>
<dbReference type="PANTHER" id="PTHR19857">
    <property type="entry name" value="MITOCHONDRIAL DIVISION PROTEIN 1-RELATED"/>
    <property type="match status" value="1"/>
</dbReference>
<dbReference type="AlphaFoldDB" id="A0AAV0JVS6"/>
<dbReference type="EMBL" id="CAMGYJ010000005">
    <property type="protein sequence ID" value="CAI0413866.1"/>
    <property type="molecule type" value="Genomic_DNA"/>
</dbReference>
<organism evidence="4 5">
    <name type="scientific">Linum tenue</name>
    <dbReference type="NCBI Taxonomy" id="586396"/>
    <lineage>
        <taxon>Eukaryota</taxon>
        <taxon>Viridiplantae</taxon>
        <taxon>Streptophyta</taxon>
        <taxon>Embryophyta</taxon>
        <taxon>Tracheophyta</taxon>
        <taxon>Spermatophyta</taxon>
        <taxon>Magnoliopsida</taxon>
        <taxon>eudicotyledons</taxon>
        <taxon>Gunneridae</taxon>
        <taxon>Pentapetalae</taxon>
        <taxon>rosids</taxon>
        <taxon>fabids</taxon>
        <taxon>Malpighiales</taxon>
        <taxon>Linaceae</taxon>
        <taxon>Linum</taxon>
    </lineage>
</organism>
<comment type="caution">
    <text evidence="4">The sequence shown here is derived from an EMBL/GenBank/DDBJ whole genome shotgun (WGS) entry which is preliminary data.</text>
</comment>
<dbReference type="PRINTS" id="PR00320">
    <property type="entry name" value="GPROTEINBRPT"/>
</dbReference>
<dbReference type="InterPro" id="IPR001680">
    <property type="entry name" value="WD40_rpt"/>
</dbReference>
<feature type="repeat" description="WD" evidence="3">
    <location>
        <begin position="266"/>
        <end position="307"/>
    </location>
</feature>
<feature type="repeat" description="WD" evidence="3">
    <location>
        <begin position="361"/>
        <end position="402"/>
    </location>
</feature>
<evidence type="ECO:0000256" key="2">
    <source>
        <dbReference type="ARBA" id="ARBA00022737"/>
    </source>
</evidence>
<keyword evidence="1 3" id="KW-0853">WD repeat</keyword>
<dbReference type="PROSITE" id="PS50294">
    <property type="entry name" value="WD_REPEATS_REGION"/>
    <property type="match status" value="2"/>
</dbReference>
<dbReference type="Pfam" id="PF00400">
    <property type="entry name" value="WD40"/>
    <property type="match status" value="6"/>
</dbReference>
<dbReference type="CDD" id="cd00200">
    <property type="entry name" value="WD40"/>
    <property type="match status" value="1"/>
</dbReference>
<dbReference type="SMART" id="SM00320">
    <property type="entry name" value="WD40"/>
    <property type="match status" value="7"/>
</dbReference>
<evidence type="ECO:0008006" key="6">
    <source>
        <dbReference type="Google" id="ProtNLM"/>
    </source>
</evidence>
<dbReference type="Gene3D" id="2.130.10.10">
    <property type="entry name" value="YVTN repeat-like/Quinoprotein amine dehydrogenase"/>
    <property type="match status" value="3"/>
</dbReference>
<dbReference type="Proteomes" id="UP001154282">
    <property type="component" value="Unassembled WGS sequence"/>
</dbReference>
<evidence type="ECO:0000256" key="1">
    <source>
        <dbReference type="ARBA" id="ARBA00022574"/>
    </source>
</evidence>